<dbReference type="InterPro" id="IPR053173">
    <property type="entry name" value="SAM-binding_MTase"/>
</dbReference>
<dbReference type="InterPro" id="IPR036390">
    <property type="entry name" value="WH_DNA-bd_sf"/>
</dbReference>
<organism evidence="3 4">
    <name type="scientific">Parahaliea mediterranea</name>
    <dbReference type="NCBI Taxonomy" id="651086"/>
    <lineage>
        <taxon>Bacteria</taxon>
        <taxon>Pseudomonadati</taxon>
        <taxon>Pseudomonadota</taxon>
        <taxon>Gammaproteobacteria</taxon>
        <taxon>Cellvibrionales</taxon>
        <taxon>Halieaceae</taxon>
        <taxon>Parahaliea</taxon>
    </lineage>
</organism>
<evidence type="ECO:0000259" key="2">
    <source>
        <dbReference type="Pfam" id="PF21320"/>
    </source>
</evidence>
<comment type="caution">
    <text evidence="3">The sequence shown here is derived from an EMBL/GenBank/DDBJ whole genome shotgun (WGS) entry which is preliminary data.</text>
</comment>
<dbReference type="SUPFAM" id="SSF53335">
    <property type="entry name" value="S-adenosyl-L-methionine-dependent methyltransferases"/>
    <property type="match status" value="1"/>
</dbReference>
<dbReference type="CDD" id="cd02440">
    <property type="entry name" value="AdoMet_MTases"/>
    <property type="match status" value="1"/>
</dbReference>
<evidence type="ECO:0000313" key="3">
    <source>
        <dbReference type="EMBL" id="MBN7798282.1"/>
    </source>
</evidence>
<gene>
    <name evidence="3" type="ORF">JYP50_16855</name>
</gene>
<dbReference type="RefSeq" id="WP_206561727.1">
    <property type="nucleotide sequence ID" value="NZ_JAFKCZ010000013.1"/>
</dbReference>
<accession>A0A939DIW1</accession>
<sequence>MSESAAFDEVKFEQLFGKVLADVGGAMGLFMAYLGDQAGVYAALEEAGPISHTDLAVRTGVDARYLREWLSANAAFGYIDYDGGSDTFSIGPEQAALFAHEGEPTCMQGFFQAVVGQYATHDTALEVFESGRGRPWGEHHGCCFCGTDRFFRPGYAANLIDAWIPALDGVEERLKAGAKIADIGCGLGSSSILMAQAYPNSEVRGFDFHAPSIETASERGRAAGLSNLGFACSAATEYPGEGEYDLVCIFDALHDMGDPVGAARHIRESLKPGGTFMLVEPLAGDSLADNLNLLSGIFYGFSTTVCVPTSRAQDVGLGLGAQAGQKRLTEVLNAAGFEQVRRATETPTNMVLEAIA</sequence>
<proteinExistence type="predicted"/>
<name>A0A939DIW1_9GAMM</name>
<dbReference type="PANTHER" id="PTHR45128">
    <property type="entry name" value="METHYLTRANSFERASE TYPE 11"/>
    <property type="match status" value="1"/>
</dbReference>
<dbReference type="Pfam" id="PF13847">
    <property type="entry name" value="Methyltransf_31"/>
    <property type="match status" value="1"/>
</dbReference>
<dbReference type="InterPro" id="IPR029063">
    <property type="entry name" value="SAM-dependent_MTases_sf"/>
</dbReference>
<dbReference type="PANTHER" id="PTHR45128:SF2">
    <property type="entry name" value="METHYLTRANSFERASE DOMAIN-CONTAINING PROTEIN"/>
    <property type="match status" value="1"/>
</dbReference>
<dbReference type="Proteomes" id="UP000664303">
    <property type="component" value="Unassembled WGS sequence"/>
</dbReference>
<dbReference type="Gene3D" id="3.40.50.150">
    <property type="entry name" value="Vaccinia Virus protein VP39"/>
    <property type="match status" value="1"/>
</dbReference>
<dbReference type="InterPro" id="IPR025714">
    <property type="entry name" value="Methyltranfer_dom"/>
</dbReference>
<dbReference type="EMBL" id="JAFKCZ010000013">
    <property type="protein sequence ID" value="MBN7798282.1"/>
    <property type="molecule type" value="Genomic_DNA"/>
</dbReference>
<protein>
    <submittedName>
        <fullName evidence="3">Methyltransferase domain-containing protein</fullName>
    </submittedName>
</protein>
<feature type="domain" description="S-adenosylmethionine-dependent methyltransferase Rv2258c-like winged HTH" evidence="2">
    <location>
        <begin position="31"/>
        <end position="98"/>
    </location>
</feature>
<dbReference type="GO" id="GO:0008168">
    <property type="term" value="F:methyltransferase activity"/>
    <property type="evidence" value="ECO:0007669"/>
    <property type="project" value="UniProtKB-KW"/>
</dbReference>
<keyword evidence="4" id="KW-1185">Reference proteome</keyword>
<dbReference type="Pfam" id="PF21320">
    <property type="entry name" value="WHD_Rv2258c"/>
    <property type="match status" value="1"/>
</dbReference>
<reference evidence="3" key="1">
    <citation type="submission" date="2021-02" db="EMBL/GenBank/DDBJ databases">
        <title>PHA producing bacteria isolated from coastal sediment in Guangdong, Shenzhen.</title>
        <authorList>
            <person name="Zheng W."/>
            <person name="Yu S."/>
            <person name="Huang Y."/>
        </authorList>
    </citation>
    <scope>NUCLEOTIDE SEQUENCE</scope>
    <source>
        <strain evidence="3">TN14-10</strain>
    </source>
</reference>
<evidence type="ECO:0000313" key="4">
    <source>
        <dbReference type="Proteomes" id="UP000664303"/>
    </source>
</evidence>
<dbReference type="InterPro" id="IPR048711">
    <property type="entry name" value="WHD_Rv2258c"/>
</dbReference>
<evidence type="ECO:0000259" key="1">
    <source>
        <dbReference type="Pfam" id="PF13847"/>
    </source>
</evidence>
<dbReference type="AlphaFoldDB" id="A0A939DIW1"/>
<keyword evidence="3" id="KW-0808">Transferase</keyword>
<dbReference type="GO" id="GO:0032259">
    <property type="term" value="P:methylation"/>
    <property type="evidence" value="ECO:0007669"/>
    <property type="project" value="UniProtKB-KW"/>
</dbReference>
<dbReference type="SUPFAM" id="SSF46785">
    <property type="entry name" value="Winged helix' DNA-binding domain"/>
    <property type="match status" value="1"/>
</dbReference>
<keyword evidence="3" id="KW-0489">Methyltransferase</keyword>
<feature type="domain" description="Methyltransferase" evidence="1">
    <location>
        <begin position="175"/>
        <end position="285"/>
    </location>
</feature>